<evidence type="ECO:0000313" key="3">
    <source>
        <dbReference type="EMBL" id="PTX18481.1"/>
    </source>
</evidence>
<evidence type="ECO:0000256" key="1">
    <source>
        <dbReference type="ARBA" id="ARBA00006287"/>
    </source>
</evidence>
<feature type="domain" description="MGS-like" evidence="2">
    <location>
        <begin position="1"/>
        <end position="127"/>
    </location>
</feature>
<dbReference type="GO" id="GO:0005829">
    <property type="term" value="C:cytosol"/>
    <property type="evidence" value="ECO:0007669"/>
    <property type="project" value="TreeGrafter"/>
</dbReference>
<protein>
    <submittedName>
        <fullName evidence="3">Methylglyoxal synthase</fullName>
    </submittedName>
</protein>
<dbReference type="PANTHER" id="PTHR30492">
    <property type="entry name" value="METHYLGLYOXAL SYNTHASE"/>
    <property type="match status" value="1"/>
</dbReference>
<dbReference type="OrthoDB" id="9787147at2"/>
<dbReference type="Gene3D" id="3.40.50.1380">
    <property type="entry name" value="Methylglyoxal synthase-like domain"/>
    <property type="match status" value="1"/>
</dbReference>
<dbReference type="GO" id="GO:0008929">
    <property type="term" value="F:methylglyoxal synthase activity"/>
    <property type="evidence" value="ECO:0007669"/>
    <property type="project" value="InterPro"/>
</dbReference>
<evidence type="ECO:0000259" key="2">
    <source>
        <dbReference type="PROSITE" id="PS51855"/>
    </source>
</evidence>
<dbReference type="InterPro" id="IPR004363">
    <property type="entry name" value="Methylgl_synth"/>
</dbReference>
<comment type="similarity">
    <text evidence="1">Belongs to the methylglyoxal synthase family.</text>
</comment>
<gene>
    <name evidence="3" type="ORF">C8N40_106281</name>
</gene>
<dbReference type="InterPro" id="IPR036914">
    <property type="entry name" value="MGS-like_dom_sf"/>
</dbReference>
<dbReference type="GO" id="GO:0019242">
    <property type="term" value="P:methylglyoxal biosynthetic process"/>
    <property type="evidence" value="ECO:0007669"/>
    <property type="project" value="InterPro"/>
</dbReference>
<dbReference type="RefSeq" id="WP_108212343.1">
    <property type="nucleotide sequence ID" value="NZ_QBKI01000006.1"/>
</dbReference>
<dbReference type="PANTHER" id="PTHR30492:SF0">
    <property type="entry name" value="METHYLGLYOXAL SYNTHASE"/>
    <property type="match status" value="1"/>
</dbReference>
<dbReference type="SUPFAM" id="SSF52335">
    <property type="entry name" value="Methylglyoxal synthase-like"/>
    <property type="match status" value="1"/>
</dbReference>
<dbReference type="Proteomes" id="UP000244225">
    <property type="component" value="Unassembled WGS sequence"/>
</dbReference>
<comment type="caution">
    <text evidence="3">The sequence shown here is derived from an EMBL/GenBank/DDBJ whole genome shotgun (WGS) entry which is preliminary data.</text>
</comment>
<proteinExistence type="inferred from homology"/>
<evidence type="ECO:0000313" key="4">
    <source>
        <dbReference type="Proteomes" id="UP000244225"/>
    </source>
</evidence>
<dbReference type="EMBL" id="QBKI01000006">
    <property type="protein sequence ID" value="PTX18481.1"/>
    <property type="molecule type" value="Genomic_DNA"/>
</dbReference>
<sequence length="127" mass="14177">MKKTTIALIAHNQRKTELLNWAKVHREELVKHELIGTSNTSKLLNDMLELDVKPFGHGPSGGDILLAAKILQHEVHKVIFFIDAETPHGHEHDIQTLIRTAVINNIPIALNRASADLIIMEGAEEEV</sequence>
<accession>A0A2T5YGQ5</accession>
<name>A0A2T5YGQ5_9BACT</name>
<dbReference type="AlphaFoldDB" id="A0A2T5YGQ5"/>
<dbReference type="InterPro" id="IPR011607">
    <property type="entry name" value="MGS-like_dom"/>
</dbReference>
<organism evidence="3 4">
    <name type="scientific">Pontibacter mucosus</name>
    <dbReference type="NCBI Taxonomy" id="1649266"/>
    <lineage>
        <taxon>Bacteria</taxon>
        <taxon>Pseudomonadati</taxon>
        <taxon>Bacteroidota</taxon>
        <taxon>Cytophagia</taxon>
        <taxon>Cytophagales</taxon>
        <taxon>Hymenobacteraceae</taxon>
        <taxon>Pontibacter</taxon>
    </lineage>
</organism>
<dbReference type="SMART" id="SM00851">
    <property type="entry name" value="MGS"/>
    <property type="match status" value="1"/>
</dbReference>
<keyword evidence="4" id="KW-1185">Reference proteome</keyword>
<dbReference type="PROSITE" id="PS51855">
    <property type="entry name" value="MGS"/>
    <property type="match status" value="1"/>
</dbReference>
<dbReference type="Pfam" id="PF02142">
    <property type="entry name" value="MGS"/>
    <property type="match status" value="1"/>
</dbReference>
<reference evidence="3 4" key="1">
    <citation type="submission" date="2018-04" db="EMBL/GenBank/DDBJ databases">
        <title>Genomic Encyclopedia of Archaeal and Bacterial Type Strains, Phase II (KMG-II): from individual species to whole genera.</title>
        <authorList>
            <person name="Goeker M."/>
        </authorList>
    </citation>
    <scope>NUCLEOTIDE SEQUENCE [LARGE SCALE GENOMIC DNA]</scope>
    <source>
        <strain evidence="3 4">DSM 100162</strain>
    </source>
</reference>
<dbReference type="NCBIfam" id="NF003559">
    <property type="entry name" value="PRK05234.1"/>
    <property type="match status" value="1"/>
</dbReference>